<dbReference type="NCBIfam" id="NF007572">
    <property type="entry name" value="PRK10203.1"/>
    <property type="match status" value="1"/>
</dbReference>
<evidence type="ECO:0000313" key="2">
    <source>
        <dbReference type="EMBL" id="RLM20429.1"/>
    </source>
</evidence>
<dbReference type="PANTHER" id="PTHR39158">
    <property type="entry name" value="OS08G0560600 PROTEIN"/>
    <property type="match status" value="1"/>
</dbReference>
<dbReference type="InterPro" id="IPR052573">
    <property type="entry name" value="DnaJ_C_subfamily_28"/>
</dbReference>
<dbReference type="RefSeq" id="WP_121576020.1">
    <property type="nucleotide sequence ID" value="NZ_MJLZ01000040.1"/>
</dbReference>
<protein>
    <recommendedName>
        <fullName evidence="1">DnaJ homologue subfamily C member 28 conserved domain-containing protein</fullName>
    </recommendedName>
</protein>
<dbReference type="AlphaFoldDB" id="A0A421DL33"/>
<name>A0A421DL33_9GAMM</name>
<reference evidence="2 3" key="1">
    <citation type="submission" date="2016-09" db="EMBL/GenBank/DDBJ databases">
        <authorList>
            <person name="Doonan J."/>
            <person name="Pachebat J.A."/>
            <person name="Golyshin P.N."/>
            <person name="Denman S."/>
            <person name="Mcdonald J.E."/>
        </authorList>
    </citation>
    <scope>NUCLEOTIDE SEQUENCE [LARGE SCALE GENOMIC DNA]</scope>
    <source>
        <strain evidence="2 3">NCPPB 3934</strain>
    </source>
</reference>
<comment type="caution">
    <text evidence="2">The sequence shown here is derived from an EMBL/GenBank/DDBJ whole genome shotgun (WGS) entry which is preliminary data.</text>
</comment>
<organism evidence="2 3">
    <name type="scientific">Brenneria alni</name>
    <dbReference type="NCBI Taxonomy" id="71656"/>
    <lineage>
        <taxon>Bacteria</taxon>
        <taxon>Pseudomonadati</taxon>
        <taxon>Pseudomonadota</taxon>
        <taxon>Gammaproteobacteria</taxon>
        <taxon>Enterobacterales</taxon>
        <taxon>Pectobacteriaceae</taxon>
        <taxon>Brenneria</taxon>
    </lineage>
</organism>
<proteinExistence type="predicted"/>
<gene>
    <name evidence="2" type="ORF">BIY29_15215</name>
</gene>
<accession>A0A421DL33</accession>
<evidence type="ECO:0000313" key="3">
    <source>
        <dbReference type="Proteomes" id="UP000285648"/>
    </source>
</evidence>
<dbReference type="Proteomes" id="UP000285648">
    <property type="component" value="Unassembled WGS sequence"/>
</dbReference>
<feature type="domain" description="DnaJ homologue subfamily C member 28 conserved" evidence="1">
    <location>
        <begin position="7"/>
        <end position="73"/>
    </location>
</feature>
<dbReference type="InterPro" id="IPR018961">
    <property type="entry name" value="DnaJ_homolog_subfam-C_membr-28"/>
</dbReference>
<dbReference type="EMBL" id="MJLZ01000040">
    <property type="protein sequence ID" value="RLM20429.1"/>
    <property type="molecule type" value="Genomic_DNA"/>
</dbReference>
<evidence type="ECO:0000259" key="1">
    <source>
        <dbReference type="Pfam" id="PF09350"/>
    </source>
</evidence>
<dbReference type="OrthoDB" id="9798476at2"/>
<keyword evidence="3" id="KW-1185">Reference proteome</keyword>
<dbReference type="PANTHER" id="PTHR39158:SF1">
    <property type="entry name" value="DNAJ HOMOLOG SUBFAMILY C MEMBER 28"/>
    <property type="match status" value="1"/>
</dbReference>
<dbReference type="Pfam" id="PF09350">
    <property type="entry name" value="DJC28_CD"/>
    <property type="match status" value="1"/>
</dbReference>
<sequence>MWLIDELVEHHIVLAQQDGLFDNLPGAGRPLMLEDDSGVPPDLRVAYRLLKNAGCLPMELEERKEALKLADLLENISQASPEYESVSRRFRLLELSLQQRGINTDFLHCENASSLKKVFNSQD</sequence>